<dbReference type="InterPro" id="IPR011701">
    <property type="entry name" value="MFS"/>
</dbReference>
<feature type="transmembrane region" description="Helical" evidence="7">
    <location>
        <begin position="49"/>
        <end position="67"/>
    </location>
</feature>
<feature type="domain" description="Major facilitator superfamily (MFS) profile" evidence="8">
    <location>
        <begin position="49"/>
        <end position="457"/>
    </location>
</feature>
<dbReference type="PANTHER" id="PTHR43791:SF53">
    <property type="entry name" value="MAJOR FACILITATOR SUPERFAMILY (MFS) PROFILE DOMAIN-CONTAINING PROTEIN"/>
    <property type="match status" value="1"/>
</dbReference>
<organism evidence="9 10">
    <name type="scientific">Zymoseptoria brevis</name>
    <dbReference type="NCBI Taxonomy" id="1047168"/>
    <lineage>
        <taxon>Eukaryota</taxon>
        <taxon>Fungi</taxon>
        <taxon>Dikarya</taxon>
        <taxon>Ascomycota</taxon>
        <taxon>Pezizomycotina</taxon>
        <taxon>Dothideomycetes</taxon>
        <taxon>Dothideomycetidae</taxon>
        <taxon>Mycosphaerellales</taxon>
        <taxon>Mycosphaerellaceae</taxon>
        <taxon>Zymoseptoria</taxon>
    </lineage>
</organism>
<feature type="region of interest" description="Disordered" evidence="6">
    <location>
        <begin position="1"/>
        <end position="27"/>
    </location>
</feature>
<keyword evidence="4 7" id="KW-1133">Transmembrane helix</keyword>
<feature type="transmembrane region" description="Helical" evidence="7">
    <location>
        <begin position="144"/>
        <end position="164"/>
    </location>
</feature>
<dbReference type="OrthoDB" id="9971669at2759"/>
<feature type="transmembrane region" description="Helical" evidence="7">
    <location>
        <begin position="440"/>
        <end position="462"/>
    </location>
</feature>
<reference evidence="9 10" key="1">
    <citation type="submission" date="2015-03" db="EMBL/GenBank/DDBJ databases">
        <title>RNA-seq based gene annotation and comparative genomics of four Zymoseptoria species reveal species-specific pathogenicity related genes and transposable element activity.</title>
        <authorList>
            <person name="Grandaubert J."/>
            <person name="Bhattacharyya A."/>
            <person name="Stukenbrock E.H."/>
        </authorList>
    </citation>
    <scope>NUCLEOTIDE SEQUENCE [LARGE SCALE GENOMIC DNA]</scope>
    <source>
        <strain evidence="9 10">Zb18110</strain>
    </source>
</reference>
<feature type="transmembrane region" description="Helical" evidence="7">
    <location>
        <begin position="216"/>
        <end position="235"/>
    </location>
</feature>
<evidence type="ECO:0000256" key="7">
    <source>
        <dbReference type="SAM" id="Phobius"/>
    </source>
</evidence>
<evidence type="ECO:0000313" key="9">
    <source>
        <dbReference type="EMBL" id="KJX98260.1"/>
    </source>
</evidence>
<feature type="transmembrane region" description="Helical" evidence="7">
    <location>
        <begin position="87"/>
        <end position="109"/>
    </location>
</feature>
<dbReference type="InterPro" id="IPR020846">
    <property type="entry name" value="MFS_dom"/>
</dbReference>
<feature type="transmembrane region" description="Helical" evidence="7">
    <location>
        <begin position="176"/>
        <end position="196"/>
    </location>
</feature>
<feature type="compositionally biased region" description="Polar residues" evidence="6">
    <location>
        <begin position="1"/>
        <end position="10"/>
    </location>
</feature>
<evidence type="ECO:0000256" key="5">
    <source>
        <dbReference type="ARBA" id="ARBA00023136"/>
    </source>
</evidence>
<dbReference type="Gene3D" id="1.20.1250.20">
    <property type="entry name" value="MFS general substrate transporter like domains"/>
    <property type="match status" value="2"/>
</dbReference>
<keyword evidence="5 7" id="KW-0472">Membrane</keyword>
<dbReference type="PROSITE" id="PS50850">
    <property type="entry name" value="MFS"/>
    <property type="match status" value="1"/>
</dbReference>
<evidence type="ECO:0000256" key="6">
    <source>
        <dbReference type="SAM" id="MobiDB-lite"/>
    </source>
</evidence>
<dbReference type="AlphaFoldDB" id="A0A0F4GPX4"/>
<dbReference type="FunFam" id="1.20.1250.20:FF:000034">
    <property type="entry name" value="MFS general substrate transporter"/>
    <property type="match status" value="1"/>
</dbReference>
<proteinExistence type="predicted"/>
<protein>
    <submittedName>
        <fullName evidence="9">Major facilitator superfamily transporter like protein</fullName>
    </submittedName>
</protein>
<dbReference type="PANTHER" id="PTHR43791">
    <property type="entry name" value="PERMEASE-RELATED"/>
    <property type="match status" value="1"/>
</dbReference>
<feature type="transmembrane region" description="Helical" evidence="7">
    <location>
        <begin position="406"/>
        <end position="428"/>
    </location>
</feature>
<gene>
    <name evidence="9" type="ORF">TI39_contig423g00001</name>
</gene>
<dbReference type="EMBL" id="LAFY01000415">
    <property type="protein sequence ID" value="KJX98260.1"/>
    <property type="molecule type" value="Genomic_DNA"/>
</dbReference>
<name>A0A0F4GPX4_9PEZI</name>
<dbReference type="Pfam" id="PF07690">
    <property type="entry name" value="MFS_1"/>
    <property type="match status" value="1"/>
</dbReference>
<dbReference type="FunFam" id="1.20.1250.20:FF:000013">
    <property type="entry name" value="MFS general substrate transporter"/>
    <property type="match status" value="1"/>
</dbReference>
<keyword evidence="10" id="KW-1185">Reference proteome</keyword>
<keyword evidence="3 7" id="KW-0812">Transmembrane</keyword>
<evidence type="ECO:0000313" key="10">
    <source>
        <dbReference type="Proteomes" id="UP000033647"/>
    </source>
</evidence>
<accession>A0A0F4GPX4</accession>
<feature type="transmembrane region" description="Helical" evidence="7">
    <location>
        <begin position="116"/>
        <end position="138"/>
    </location>
</feature>
<comment type="subcellular location">
    <subcellularLocation>
        <location evidence="1">Membrane</location>
        <topology evidence="1">Multi-pass membrane protein</topology>
    </subcellularLocation>
</comment>
<dbReference type="InterPro" id="IPR036259">
    <property type="entry name" value="MFS_trans_sf"/>
</dbReference>
<feature type="transmembrane region" description="Helical" evidence="7">
    <location>
        <begin position="372"/>
        <end position="394"/>
    </location>
</feature>
<evidence type="ECO:0000256" key="1">
    <source>
        <dbReference type="ARBA" id="ARBA00004141"/>
    </source>
</evidence>
<evidence type="ECO:0000256" key="2">
    <source>
        <dbReference type="ARBA" id="ARBA00022448"/>
    </source>
</evidence>
<keyword evidence="2" id="KW-0813">Transport</keyword>
<evidence type="ECO:0000256" key="3">
    <source>
        <dbReference type="ARBA" id="ARBA00022692"/>
    </source>
</evidence>
<feature type="transmembrane region" description="Helical" evidence="7">
    <location>
        <begin position="320"/>
        <end position="340"/>
    </location>
</feature>
<comment type="caution">
    <text evidence="9">The sequence shown here is derived from an EMBL/GenBank/DDBJ whole genome shotgun (WGS) entry which is preliminary data.</text>
</comment>
<sequence length="498" mass="54709">MGVNEKSPSIGQEGRSPSSHSDSLHSDPLTATWTVEEETRMRRKLDLQIVPMVTVLYLMCFLDRSNIGNARIQGMSRDLQLDINYRFNWALSVFYIVYLLVEVPSNILLKKVGPRFYIPALVVGFGFVSMCTAFVHNFEQLCVARAFLGLFEGGTMPGIAFFLSNFYKREELYFRVGIFVSAASMAGAFGGLLAAGLSQIPKWGAAAAPIYEWRNIFFFEGILTMFLGLLAPLLLPQSPSTSTFLTPREKHIATTRLLLESRSTATEKVTPTHIRRAILNINNTICALGFLLINITVQGLSLFMPTVLRDMGYQGISAQFYSVPVYVSASIVAIGVAFLSDKTRQRGIYLATFTIFPIVGFSLLRWQTSTSVRYASLYLCAVGAFPGGPGFLSWGVNNSAGPAIRAVASGWIVSIGTLGGIIATWSYLPTDGPLYPVGQTINLVSQILVGLLATGGIGYCVWENRVRRRGGRDGRLSGLGEEERRGLGFRDPGFRYIT</sequence>
<dbReference type="Proteomes" id="UP000033647">
    <property type="component" value="Unassembled WGS sequence"/>
</dbReference>
<dbReference type="GO" id="GO:0016020">
    <property type="term" value="C:membrane"/>
    <property type="evidence" value="ECO:0007669"/>
    <property type="project" value="UniProtKB-SubCell"/>
</dbReference>
<dbReference type="GO" id="GO:0022857">
    <property type="term" value="F:transmembrane transporter activity"/>
    <property type="evidence" value="ECO:0007669"/>
    <property type="project" value="InterPro"/>
</dbReference>
<evidence type="ECO:0000259" key="8">
    <source>
        <dbReference type="PROSITE" id="PS50850"/>
    </source>
</evidence>
<evidence type="ECO:0000256" key="4">
    <source>
        <dbReference type="ARBA" id="ARBA00022989"/>
    </source>
</evidence>
<dbReference type="SUPFAM" id="SSF103473">
    <property type="entry name" value="MFS general substrate transporter"/>
    <property type="match status" value="1"/>
</dbReference>
<feature type="compositionally biased region" description="Low complexity" evidence="6">
    <location>
        <begin position="16"/>
        <end position="27"/>
    </location>
</feature>
<feature type="transmembrane region" description="Helical" evidence="7">
    <location>
        <begin position="347"/>
        <end position="366"/>
    </location>
</feature>
<feature type="transmembrane region" description="Helical" evidence="7">
    <location>
        <begin position="285"/>
        <end position="308"/>
    </location>
</feature>